<name>D5EMX3_CORAD</name>
<dbReference type="KEGG" id="caa:Caka_2346"/>
<dbReference type="AlphaFoldDB" id="D5EMX3"/>
<proteinExistence type="predicted"/>
<sequence>MGKMRYARALTYAALGVLLVLINLKTNNPRMAMGIAFFVLCAIAITLANVGRTQISWDRSGVTVKRSPRAPKLIRWNDMRKMKVDHLGYHIIAKNGRFRISRERMPPELLSEIRKSIRSHD</sequence>
<dbReference type="OrthoDB" id="194194at2"/>
<dbReference type="Proteomes" id="UP000000925">
    <property type="component" value="Chromosome"/>
</dbReference>
<evidence type="ECO:0000256" key="1">
    <source>
        <dbReference type="SAM" id="Phobius"/>
    </source>
</evidence>
<protein>
    <recommendedName>
        <fullName evidence="4">YcxB-like protein domain-containing protein</fullName>
    </recommendedName>
</protein>
<dbReference type="STRING" id="583355.Caka_2346"/>
<keyword evidence="1" id="KW-0812">Transmembrane</keyword>
<dbReference type="EMBL" id="CP001998">
    <property type="protein sequence ID" value="ADE55363.1"/>
    <property type="molecule type" value="Genomic_DNA"/>
</dbReference>
<accession>D5EMX3</accession>
<keyword evidence="1" id="KW-1133">Transmembrane helix</keyword>
<evidence type="ECO:0000313" key="2">
    <source>
        <dbReference type="EMBL" id="ADE55363.1"/>
    </source>
</evidence>
<keyword evidence="1" id="KW-0472">Membrane</keyword>
<evidence type="ECO:0000313" key="3">
    <source>
        <dbReference type="Proteomes" id="UP000000925"/>
    </source>
</evidence>
<feature type="transmembrane region" description="Helical" evidence="1">
    <location>
        <begin position="30"/>
        <end position="50"/>
    </location>
</feature>
<dbReference type="RefSeq" id="WP_013044085.1">
    <property type="nucleotide sequence ID" value="NC_014008.1"/>
</dbReference>
<feature type="transmembrane region" description="Helical" evidence="1">
    <location>
        <begin position="7"/>
        <end position="24"/>
    </location>
</feature>
<dbReference type="HOGENOM" id="CLU_2034113_0_0_0"/>
<reference evidence="2 3" key="1">
    <citation type="journal article" date="2010" name="Stand. Genomic Sci.">
        <title>Complete genome sequence of Coraliomargarita akajimensis type strain (04OKA010-24).</title>
        <authorList>
            <person name="Mavromatis K."/>
            <person name="Abt B."/>
            <person name="Brambilla E."/>
            <person name="Lapidus A."/>
            <person name="Copeland A."/>
            <person name="Deshpande S."/>
            <person name="Nolan M."/>
            <person name="Lucas S."/>
            <person name="Tice H."/>
            <person name="Cheng J.F."/>
            <person name="Han C."/>
            <person name="Detter J.C."/>
            <person name="Woyke T."/>
            <person name="Goodwin L."/>
            <person name="Pitluck S."/>
            <person name="Held B."/>
            <person name="Brettin T."/>
            <person name="Tapia R."/>
            <person name="Ivanova N."/>
            <person name="Mikhailova N."/>
            <person name="Pati A."/>
            <person name="Liolios K."/>
            <person name="Chen A."/>
            <person name="Palaniappan K."/>
            <person name="Land M."/>
            <person name="Hauser L."/>
            <person name="Chang Y.J."/>
            <person name="Jeffries C.D."/>
            <person name="Rohde M."/>
            <person name="Goker M."/>
            <person name="Bristow J."/>
            <person name="Eisen J.A."/>
            <person name="Markowitz V."/>
            <person name="Hugenholtz P."/>
            <person name="Klenk H.P."/>
            <person name="Kyrpides N.C."/>
        </authorList>
    </citation>
    <scope>NUCLEOTIDE SEQUENCE [LARGE SCALE GENOMIC DNA]</scope>
    <source>
        <strain evidence="3">DSM 45221 / IAM 15411 / JCM 23193 / KCTC 12865</strain>
    </source>
</reference>
<evidence type="ECO:0008006" key="4">
    <source>
        <dbReference type="Google" id="ProtNLM"/>
    </source>
</evidence>
<organism evidence="2 3">
    <name type="scientific">Coraliomargarita akajimensis (strain DSM 45221 / IAM 15411 / JCM 23193 / KCTC 12865 / 04OKA010-24)</name>
    <dbReference type="NCBI Taxonomy" id="583355"/>
    <lineage>
        <taxon>Bacteria</taxon>
        <taxon>Pseudomonadati</taxon>
        <taxon>Verrucomicrobiota</taxon>
        <taxon>Opitutia</taxon>
        <taxon>Puniceicoccales</taxon>
        <taxon>Coraliomargaritaceae</taxon>
        <taxon>Coraliomargarita</taxon>
    </lineage>
</organism>
<gene>
    <name evidence="2" type="ordered locus">Caka_2346</name>
</gene>
<keyword evidence="3" id="KW-1185">Reference proteome</keyword>